<gene>
    <name evidence="2" type="ORF">ACFFMS_30865</name>
</gene>
<organism evidence="2 3">
    <name type="scientific">Ectobacillus funiculus</name>
    <dbReference type="NCBI Taxonomy" id="137993"/>
    <lineage>
        <taxon>Bacteria</taxon>
        <taxon>Bacillati</taxon>
        <taxon>Bacillota</taxon>
        <taxon>Bacilli</taxon>
        <taxon>Bacillales</taxon>
        <taxon>Bacillaceae</taxon>
        <taxon>Ectobacillus</taxon>
    </lineage>
</organism>
<dbReference type="InterPro" id="IPR025077">
    <property type="entry name" value="DUF3941"/>
</dbReference>
<dbReference type="EMBL" id="JBHMAF010000200">
    <property type="protein sequence ID" value="MFB9762627.1"/>
    <property type="molecule type" value="Genomic_DNA"/>
</dbReference>
<dbReference type="Pfam" id="PF13081">
    <property type="entry name" value="DUF3941"/>
    <property type="match status" value="1"/>
</dbReference>
<evidence type="ECO:0000313" key="2">
    <source>
        <dbReference type="EMBL" id="MFB9762627.1"/>
    </source>
</evidence>
<feature type="compositionally biased region" description="Basic and acidic residues" evidence="1">
    <location>
        <begin position="44"/>
        <end position="55"/>
    </location>
</feature>
<comment type="caution">
    <text evidence="2">The sequence shown here is derived from an EMBL/GenBank/DDBJ whole genome shotgun (WGS) entry which is preliminary data.</text>
</comment>
<keyword evidence="3" id="KW-1185">Reference proteome</keyword>
<reference evidence="2 3" key="1">
    <citation type="submission" date="2024-09" db="EMBL/GenBank/DDBJ databases">
        <authorList>
            <person name="Sun Q."/>
            <person name="Mori K."/>
        </authorList>
    </citation>
    <scope>NUCLEOTIDE SEQUENCE [LARGE SCALE GENOMIC DNA]</scope>
    <source>
        <strain evidence="2 3">JCM 11201</strain>
    </source>
</reference>
<feature type="region of interest" description="Disordered" evidence="1">
    <location>
        <begin position="1"/>
        <end position="55"/>
    </location>
</feature>
<dbReference type="Proteomes" id="UP001589609">
    <property type="component" value="Unassembled WGS sequence"/>
</dbReference>
<protein>
    <submittedName>
        <fullName evidence="2">DUF3941 domain-containing protein</fullName>
    </submittedName>
</protein>
<proteinExistence type="predicted"/>
<dbReference type="RefSeq" id="WP_205650959.1">
    <property type="nucleotide sequence ID" value="NZ_JAPCYI010000001.1"/>
</dbReference>
<sequence length="55" mass="6491">MINVETAKEGYRMPKTSDNDKKAHDNNAKHMQKNMQVQENYQAGKHDYSKKTDHR</sequence>
<evidence type="ECO:0000256" key="1">
    <source>
        <dbReference type="SAM" id="MobiDB-lite"/>
    </source>
</evidence>
<accession>A0ABV5WPQ6</accession>
<feature type="compositionally biased region" description="Basic and acidic residues" evidence="1">
    <location>
        <begin position="1"/>
        <end position="28"/>
    </location>
</feature>
<evidence type="ECO:0000313" key="3">
    <source>
        <dbReference type="Proteomes" id="UP001589609"/>
    </source>
</evidence>
<name>A0ABV5WPQ6_9BACI</name>